<organism evidence="3 4">
    <name type="scientific">Populus tomentosa</name>
    <name type="common">Chinese white poplar</name>
    <dbReference type="NCBI Taxonomy" id="118781"/>
    <lineage>
        <taxon>Eukaryota</taxon>
        <taxon>Viridiplantae</taxon>
        <taxon>Streptophyta</taxon>
        <taxon>Embryophyta</taxon>
        <taxon>Tracheophyta</taxon>
        <taxon>Spermatophyta</taxon>
        <taxon>Magnoliopsida</taxon>
        <taxon>eudicotyledons</taxon>
        <taxon>Gunneridae</taxon>
        <taxon>Pentapetalae</taxon>
        <taxon>rosids</taxon>
        <taxon>fabids</taxon>
        <taxon>Malpighiales</taxon>
        <taxon>Salicaceae</taxon>
        <taxon>Saliceae</taxon>
        <taxon>Populus</taxon>
    </lineage>
</organism>
<feature type="compositionally biased region" description="Basic residues" evidence="1">
    <location>
        <begin position="16"/>
        <end position="25"/>
    </location>
</feature>
<feature type="region of interest" description="Disordered" evidence="1">
    <location>
        <begin position="171"/>
        <end position="196"/>
    </location>
</feature>
<dbReference type="InterPro" id="IPR029523">
    <property type="entry name" value="INO80B/Ies2"/>
</dbReference>
<feature type="compositionally biased region" description="Polar residues" evidence="1">
    <location>
        <begin position="308"/>
        <end position="317"/>
    </location>
</feature>
<dbReference type="SMART" id="SM01406">
    <property type="entry name" value="PAPA-1"/>
    <property type="match status" value="1"/>
</dbReference>
<dbReference type="AlphaFoldDB" id="A0A8X8AID9"/>
<dbReference type="GO" id="GO:0006338">
    <property type="term" value="P:chromatin remodeling"/>
    <property type="evidence" value="ECO:0007669"/>
    <property type="project" value="InterPro"/>
</dbReference>
<evidence type="ECO:0000259" key="2">
    <source>
        <dbReference type="SMART" id="SM01406"/>
    </source>
</evidence>
<dbReference type="PANTHER" id="PTHR21561:SF25">
    <property type="entry name" value="OS03G0811500 PROTEIN"/>
    <property type="match status" value="1"/>
</dbReference>
<dbReference type="OrthoDB" id="2021186at2759"/>
<keyword evidence="4" id="KW-1185">Reference proteome</keyword>
<feature type="region of interest" description="Disordered" evidence="1">
    <location>
        <begin position="233"/>
        <end position="463"/>
    </location>
</feature>
<evidence type="ECO:0000313" key="4">
    <source>
        <dbReference type="Proteomes" id="UP000886885"/>
    </source>
</evidence>
<feature type="compositionally biased region" description="Basic and acidic residues" evidence="1">
    <location>
        <begin position="320"/>
        <end position="329"/>
    </location>
</feature>
<dbReference type="InterPro" id="IPR006880">
    <property type="entry name" value="INO80B_C"/>
</dbReference>
<name>A0A8X8AID9_POPTO</name>
<dbReference type="Pfam" id="PF04438">
    <property type="entry name" value="zf-HIT"/>
    <property type="match status" value="1"/>
</dbReference>
<feature type="compositionally biased region" description="Polar residues" evidence="1">
    <location>
        <begin position="30"/>
        <end position="46"/>
    </location>
</feature>
<dbReference type="CDD" id="cd23021">
    <property type="entry name" value="zf-HIT_IN80B"/>
    <property type="match status" value="1"/>
</dbReference>
<dbReference type="InterPro" id="IPR007529">
    <property type="entry name" value="Znf_HIT"/>
</dbReference>
<feature type="domain" description="INO80 complex subunit B-like conserved region" evidence="2">
    <location>
        <begin position="418"/>
        <end position="501"/>
    </location>
</feature>
<evidence type="ECO:0000256" key="1">
    <source>
        <dbReference type="SAM" id="MobiDB-lite"/>
    </source>
</evidence>
<reference evidence="3" key="1">
    <citation type="journal article" date="2020" name="bioRxiv">
        <title>Hybrid origin of Populus tomentosa Carr. identified through genome sequencing and phylogenomic analysis.</title>
        <authorList>
            <person name="An X."/>
            <person name="Gao K."/>
            <person name="Chen Z."/>
            <person name="Li J."/>
            <person name="Yang X."/>
            <person name="Yang X."/>
            <person name="Zhou J."/>
            <person name="Guo T."/>
            <person name="Zhao T."/>
            <person name="Huang S."/>
            <person name="Miao D."/>
            <person name="Khan W.U."/>
            <person name="Rao P."/>
            <person name="Ye M."/>
            <person name="Lei B."/>
            <person name="Liao W."/>
            <person name="Wang J."/>
            <person name="Ji L."/>
            <person name="Li Y."/>
            <person name="Guo B."/>
            <person name="Mustafa N.S."/>
            <person name="Li S."/>
            <person name="Yun Q."/>
            <person name="Keller S.R."/>
            <person name="Mao J."/>
            <person name="Zhang R."/>
            <person name="Strauss S.H."/>
        </authorList>
    </citation>
    <scope>NUCLEOTIDE SEQUENCE</scope>
    <source>
        <strain evidence="3">GM15</strain>
        <tissue evidence="3">Leaf</tissue>
    </source>
</reference>
<feature type="compositionally biased region" description="Basic and acidic residues" evidence="1">
    <location>
        <begin position="351"/>
        <end position="374"/>
    </location>
</feature>
<dbReference type="EMBL" id="JAAWWB010000004">
    <property type="protein sequence ID" value="KAG6785028.1"/>
    <property type="molecule type" value="Genomic_DNA"/>
</dbReference>
<gene>
    <name evidence="3" type="ORF">POTOM_010750</name>
</gene>
<dbReference type="Proteomes" id="UP000886885">
    <property type="component" value="Chromosome 2D"/>
</dbReference>
<sequence>MEVLGLAQFDAMGSAIRKKRSHISRRPKDSQTFTDNHDYSSLSISPPSDDGNKGSGDKNADNSRRKEFNLNQSVSRVFPAARTESKNAIYDSNSGKSVINNKRLSEGVLAPANWRSASNLKECMDVESRTANMYSGRHGGSWSSEQSGVSLDALGNENKVKKIKRKVGGVAHTINPNSTTNGVSSTENPRFLDTSRSRQKLSLQGNLEDHFVSGKRPGLQGVPWKEFSGGFSLGKDDCSMGTSKNTAGKQGDKPEPVRKSKRAPKRRVLDDDEDDEIRYLEKLKSKVPTRHKEDDGNDDDESSKKQQKLSTLENNGASRLVKDGKKISRSDQASEDEDNEEEELLSNCDFEGSKKKQKKESIESLTDVKREMTLTKRQQALQSSKDGSSVPDTNLIEFPNGLPPAPSKKQKDKLTEVEQQLKKAEAAQRRRLQVEKAARESEAEAIRKILGQDSSRKKREEKMKKRLEELAQEKAVNAQMSSTIRWVMGPTGTVVTFPKDMGLPSIFDSKPYSYPPPREKCAGPSCTNPYKYRDSKSKLPLCSLQCYKAMEQEAS</sequence>
<accession>A0A8X8AID9</accession>
<feature type="compositionally biased region" description="Basic and acidic residues" evidence="1">
    <location>
        <begin position="412"/>
        <end position="447"/>
    </location>
</feature>
<dbReference type="Pfam" id="PF04795">
    <property type="entry name" value="PAPA-1"/>
    <property type="match status" value="1"/>
</dbReference>
<dbReference type="GO" id="GO:0031011">
    <property type="term" value="C:Ino80 complex"/>
    <property type="evidence" value="ECO:0007669"/>
    <property type="project" value="InterPro"/>
</dbReference>
<proteinExistence type="predicted"/>
<dbReference type="PANTHER" id="PTHR21561">
    <property type="entry name" value="INO80 COMPLEX SUBUNIT B"/>
    <property type="match status" value="1"/>
</dbReference>
<evidence type="ECO:0000313" key="3">
    <source>
        <dbReference type="EMBL" id="KAG6785028.1"/>
    </source>
</evidence>
<protein>
    <recommendedName>
        <fullName evidence="2">INO80 complex subunit B-like conserved region domain-containing protein</fullName>
    </recommendedName>
</protein>
<feature type="compositionally biased region" description="Basic and acidic residues" evidence="1">
    <location>
        <begin position="50"/>
        <end position="68"/>
    </location>
</feature>
<feature type="compositionally biased region" description="Polar residues" evidence="1">
    <location>
        <begin position="375"/>
        <end position="392"/>
    </location>
</feature>
<comment type="caution">
    <text evidence="3">The sequence shown here is derived from an EMBL/GenBank/DDBJ whole genome shotgun (WGS) entry which is preliminary data.</text>
</comment>
<feature type="compositionally biased region" description="Acidic residues" evidence="1">
    <location>
        <begin position="333"/>
        <end position="344"/>
    </location>
</feature>
<feature type="compositionally biased region" description="Basic and acidic residues" evidence="1">
    <location>
        <begin position="454"/>
        <end position="463"/>
    </location>
</feature>
<feature type="compositionally biased region" description="Basic and acidic residues" evidence="1">
    <location>
        <begin position="277"/>
        <end position="294"/>
    </location>
</feature>
<feature type="region of interest" description="Disordered" evidence="1">
    <location>
        <begin position="15"/>
        <end position="95"/>
    </location>
</feature>
<feature type="compositionally biased region" description="Polar residues" evidence="1">
    <location>
        <begin position="174"/>
        <end position="188"/>
    </location>
</feature>